<organism evidence="2 3">
    <name type="scientific">Paenibacillus agri</name>
    <dbReference type="NCBI Taxonomy" id="2744309"/>
    <lineage>
        <taxon>Bacteria</taxon>
        <taxon>Bacillati</taxon>
        <taxon>Bacillota</taxon>
        <taxon>Bacilli</taxon>
        <taxon>Bacillales</taxon>
        <taxon>Paenibacillaceae</taxon>
        <taxon>Paenibacillus</taxon>
    </lineage>
</organism>
<keyword evidence="3" id="KW-1185">Reference proteome</keyword>
<evidence type="ECO:0000313" key="3">
    <source>
        <dbReference type="Proteomes" id="UP000564806"/>
    </source>
</evidence>
<gene>
    <name evidence="2" type="ORF">HPT30_24880</name>
</gene>
<dbReference type="InterPro" id="IPR000182">
    <property type="entry name" value="GNAT_dom"/>
</dbReference>
<dbReference type="AlphaFoldDB" id="A0A850F0J6"/>
<name>A0A850F0J6_9BACL</name>
<accession>A0A850F0J6</accession>
<reference evidence="2" key="1">
    <citation type="submission" date="2020-06" db="EMBL/GenBank/DDBJ databases">
        <title>Paenibacillus sp. nov., isolated from soil.</title>
        <authorList>
            <person name="Seo Y.L."/>
        </authorList>
    </citation>
    <scope>NUCLEOTIDE SEQUENCE [LARGE SCALE GENOMIC DNA]</scope>
    <source>
        <strain evidence="2">JW14</strain>
    </source>
</reference>
<protein>
    <submittedName>
        <fullName evidence="2">GNAT family N-acetyltransferase</fullName>
    </submittedName>
</protein>
<feature type="domain" description="N-acetyltransferase" evidence="1">
    <location>
        <begin position="1"/>
        <end position="119"/>
    </location>
</feature>
<dbReference type="CDD" id="cd04301">
    <property type="entry name" value="NAT_SF"/>
    <property type="match status" value="1"/>
</dbReference>
<dbReference type="RefSeq" id="WP_175374060.1">
    <property type="nucleotide sequence ID" value="NZ_JABWCS010000219.1"/>
</dbReference>
<dbReference type="Proteomes" id="UP000564806">
    <property type="component" value="Unassembled WGS sequence"/>
</dbReference>
<dbReference type="PROSITE" id="PS51186">
    <property type="entry name" value="GNAT"/>
    <property type="match status" value="1"/>
</dbReference>
<comment type="caution">
    <text evidence="2">The sequence shown here is derived from an EMBL/GenBank/DDBJ whole genome shotgun (WGS) entry which is preliminary data.</text>
</comment>
<dbReference type="GO" id="GO:0016747">
    <property type="term" value="F:acyltransferase activity, transferring groups other than amino-acyl groups"/>
    <property type="evidence" value="ECO:0007669"/>
    <property type="project" value="InterPro"/>
</dbReference>
<dbReference type="InterPro" id="IPR016181">
    <property type="entry name" value="Acyl_CoA_acyltransferase"/>
</dbReference>
<proteinExistence type="predicted"/>
<dbReference type="Gene3D" id="3.40.630.30">
    <property type="match status" value="1"/>
</dbReference>
<dbReference type="EMBL" id="JABWCS010000219">
    <property type="protein sequence ID" value="NUU63601.1"/>
    <property type="molecule type" value="Genomic_DNA"/>
</dbReference>
<dbReference type="SUPFAM" id="SSF55729">
    <property type="entry name" value="Acyl-CoA N-acyltransferases (Nat)"/>
    <property type="match status" value="1"/>
</dbReference>
<dbReference type="Pfam" id="PF00583">
    <property type="entry name" value="Acetyltransf_1"/>
    <property type="match status" value="1"/>
</dbReference>
<sequence>MEASFPISEFRTREAQEALLNHPRYRLITDKNDTGSVIAFMAVWEFPEFRFVEHIAVDPAARGKGAGDKLMRAYIAASEIPVLLEVEPPADEWSRRRIGFYERLGFCLNTYDYMQPPLREGQDDLPLKIMSHGRPINEDEFNHFKDTVYRHVYKVLPIV</sequence>
<evidence type="ECO:0000259" key="1">
    <source>
        <dbReference type="PROSITE" id="PS51186"/>
    </source>
</evidence>
<evidence type="ECO:0000313" key="2">
    <source>
        <dbReference type="EMBL" id="NUU63601.1"/>
    </source>
</evidence>
<keyword evidence="2" id="KW-0808">Transferase</keyword>